<dbReference type="InterPro" id="IPR011076">
    <property type="entry name" value="Malate_synth_sf"/>
</dbReference>
<evidence type="ECO:0000313" key="15">
    <source>
        <dbReference type="EMBL" id="WTT15451.1"/>
    </source>
</evidence>
<evidence type="ECO:0000259" key="13">
    <source>
        <dbReference type="Pfam" id="PF20658"/>
    </source>
</evidence>
<comment type="cofactor">
    <cofactor evidence="1">
        <name>Mg(2+)</name>
        <dbReference type="ChEBI" id="CHEBI:18420"/>
    </cofactor>
</comment>
<feature type="active site" description="Proton acceptor" evidence="10">
    <location>
        <position position="333"/>
    </location>
</feature>
<keyword evidence="7" id="KW-0460">Magnesium</keyword>
<dbReference type="Pfam" id="PF20656">
    <property type="entry name" value="MS_N"/>
    <property type="match status" value="1"/>
</dbReference>
<evidence type="ECO:0000259" key="14">
    <source>
        <dbReference type="Pfam" id="PF20659"/>
    </source>
</evidence>
<dbReference type="PANTHER" id="PTHR42739:SF1">
    <property type="entry name" value="MALATE SYNTHASE G"/>
    <property type="match status" value="1"/>
</dbReference>
<dbReference type="NCBIfam" id="NF002825">
    <property type="entry name" value="PRK02999.1"/>
    <property type="match status" value="1"/>
</dbReference>
<dbReference type="AlphaFoldDB" id="A0AAU1ZSR6"/>
<dbReference type="InterPro" id="IPR046363">
    <property type="entry name" value="MS_N_TIM-barrel_dom"/>
</dbReference>
<proteinExistence type="predicted"/>
<dbReference type="InterPro" id="IPR048355">
    <property type="entry name" value="MS_C"/>
</dbReference>
<dbReference type="InterPro" id="IPR048356">
    <property type="entry name" value="MS_N"/>
</dbReference>
<evidence type="ECO:0000256" key="4">
    <source>
        <dbReference type="ARBA" id="ARBA00022532"/>
    </source>
</evidence>
<dbReference type="EC" id="2.3.3.9" evidence="15"/>
<keyword evidence="15" id="KW-0012">Acyltransferase</keyword>
<dbReference type="GO" id="GO:0006099">
    <property type="term" value="P:tricarboxylic acid cycle"/>
    <property type="evidence" value="ECO:0007669"/>
    <property type="project" value="UniProtKB-KW"/>
</dbReference>
<dbReference type="Pfam" id="PF01274">
    <property type="entry name" value="MS_TIM-barrel"/>
    <property type="match status" value="1"/>
</dbReference>
<keyword evidence="6" id="KW-0479">Metal-binding</keyword>
<reference evidence="15" key="1">
    <citation type="submission" date="2022-10" db="EMBL/GenBank/DDBJ databases">
        <title>The complete genomes of actinobacterial strains from the NBC collection.</title>
        <authorList>
            <person name="Joergensen T.S."/>
            <person name="Alvarez Arevalo M."/>
            <person name="Sterndorff E.B."/>
            <person name="Faurdal D."/>
            <person name="Vuksanovic O."/>
            <person name="Mourched A.-S."/>
            <person name="Charusanti P."/>
            <person name="Shaw S."/>
            <person name="Blin K."/>
            <person name="Weber T."/>
        </authorList>
    </citation>
    <scope>NUCLEOTIDE SEQUENCE</scope>
    <source>
        <strain evidence="15">NBC_00093</strain>
    </source>
</reference>
<dbReference type="Pfam" id="PF20658">
    <property type="entry name" value="MSG_insertion"/>
    <property type="match status" value="1"/>
</dbReference>
<dbReference type="GO" id="GO:0006097">
    <property type="term" value="P:glyoxylate cycle"/>
    <property type="evidence" value="ECO:0007669"/>
    <property type="project" value="UniProtKB-KW"/>
</dbReference>
<evidence type="ECO:0000256" key="6">
    <source>
        <dbReference type="ARBA" id="ARBA00022723"/>
    </source>
</evidence>
<dbReference type="GO" id="GO:0000287">
    <property type="term" value="F:magnesium ion binding"/>
    <property type="evidence" value="ECO:0007669"/>
    <property type="project" value="TreeGrafter"/>
</dbReference>
<evidence type="ECO:0000256" key="8">
    <source>
        <dbReference type="ARBA" id="ARBA00023097"/>
    </source>
</evidence>
<keyword evidence="2" id="KW-0329">Glyoxylate bypass</keyword>
<dbReference type="GO" id="GO:0009436">
    <property type="term" value="P:glyoxylate catabolic process"/>
    <property type="evidence" value="ECO:0007669"/>
    <property type="project" value="TreeGrafter"/>
</dbReference>
<dbReference type="SUPFAM" id="SSF51645">
    <property type="entry name" value="Malate synthase G"/>
    <property type="match status" value="1"/>
</dbReference>
<evidence type="ECO:0000256" key="9">
    <source>
        <dbReference type="ARBA" id="ARBA00047918"/>
    </source>
</evidence>
<keyword evidence="8" id="KW-0558">Oxidation</keyword>
<feature type="domain" description="Malate synthase TIM barrel" evidence="11">
    <location>
        <begin position="330"/>
        <end position="561"/>
    </location>
</feature>
<dbReference type="InterPro" id="IPR044856">
    <property type="entry name" value="Malate_synth_C_sf"/>
</dbReference>
<evidence type="ECO:0000256" key="2">
    <source>
        <dbReference type="ARBA" id="ARBA00022435"/>
    </source>
</evidence>
<dbReference type="EMBL" id="CP108222">
    <property type="protein sequence ID" value="WTT15451.1"/>
    <property type="molecule type" value="Genomic_DNA"/>
</dbReference>
<evidence type="ECO:0000256" key="5">
    <source>
        <dbReference type="ARBA" id="ARBA00022679"/>
    </source>
</evidence>
<dbReference type="InterPro" id="IPR048357">
    <property type="entry name" value="MSG_insertion"/>
</dbReference>
<feature type="domain" description="Malate synthase C-terminal" evidence="14">
    <location>
        <begin position="586"/>
        <end position="661"/>
    </location>
</feature>
<keyword evidence="5 15" id="KW-0808">Transferase</keyword>
<dbReference type="GO" id="GO:0005829">
    <property type="term" value="C:cytosol"/>
    <property type="evidence" value="ECO:0007669"/>
    <property type="project" value="TreeGrafter"/>
</dbReference>
<comment type="catalytic activity">
    <reaction evidence="9">
        <text>glyoxylate + acetyl-CoA + H2O = (S)-malate + CoA + H(+)</text>
        <dbReference type="Rhea" id="RHEA:18181"/>
        <dbReference type="ChEBI" id="CHEBI:15377"/>
        <dbReference type="ChEBI" id="CHEBI:15378"/>
        <dbReference type="ChEBI" id="CHEBI:15589"/>
        <dbReference type="ChEBI" id="CHEBI:36655"/>
        <dbReference type="ChEBI" id="CHEBI:57287"/>
        <dbReference type="ChEBI" id="CHEBI:57288"/>
        <dbReference type="EC" id="2.3.3.9"/>
    </reaction>
</comment>
<dbReference type="Pfam" id="PF20659">
    <property type="entry name" value="MS_C"/>
    <property type="match status" value="1"/>
</dbReference>
<evidence type="ECO:0000256" key="7">
    <source>
        <dbReference type="ARBA" id="ARBA00022842"/>
    </source>
</evidence>
<dbReference type="InterPro" id="IPR001465">
    <property type="entry name" value="Malate_synthase_TIM"/>
</dbReference>
<name>A0AAU1ZSR6_9ACTN</name>
<accession>A0AAU1ZSR6</accession>
<protein>
    <submittedName>
        <fullName evidence="15">Malate synthase G</fullName>
        <ecNumber evidence="15">2.3.3.9</ecNumber>
    </submittedName>
</protein>
<organism evidence="15">
    <name type="scientific">Streptomyces sp. NBC_00093</name>
    <dbReference type="NCBI Taxonomy" id="2975649"/>
    <lineage>
        <taxon>Bacteria</taxon>
        <taxon>Bacillati</taxon>
        <taxon>Actinomycetota</taxon>
        <taxon>Actinomycetes</taxon>
        <taxon>Kitasatosporales</taxon>
        <taxon>Streptomycetaceae</taxon>
        <taxon>Streptomyces</taxon>
    </lineage>
</organism>
<keyword evidence="4" id="KW-0816">Tricarboxylic acid cycle</keyword>
<gene>
    <name evidence="15" type="ORF">OHA22_07920</name>
</gene>
<feature type="active site" description="Proton donor" evidence="10">
    <location>
        <position position="623"/>
    </location>
</feature>
<evidence type="ECO:0000256" key="3">
    <source>
        <dbReference type="ARBA" id="ARBA00022490"/>
    </source>
</evidence>
<evidence type="ECO:0000256" key="10">
    <source>
        <dbReference type="PIRSR" id="PIRSR601465-50"/>
    </source>
</evidence>
<sequence>MSIAEVAADAWVRIGSLRVARAFRDFVELEALPGIGVAAGEFWAGFERLIDDLAPRNRALVDRRRELQDRVDAWHTEHRGENVDADAYRRYLTEIGYLVETPEPFTVDTAGADAEITRIAGPQLLVPVVDEPFVLEGVNARWGSLYRALYETDVIPPGDAAERRKAVIDLTRGVLDMMAPLDEGSHTESTRYQVIDGALRVRLSDGTFSTLAPTARLAGFRGDPARPSVVLIEHHHLHVEILFDPDGEFGRLDAAGIQDVVPESGISTIMDFEDCVAAVDVADKIEVYRAWLRLMCGSYTARHSGVGMDPDRRYTAPDGGRISLPGRALLFARIVGQLMTTDAILDHEGAEVPEVVVDAVIATLAALHDLRGDTSRVNSRAGAVYLAVPKLHGPDEFAFVDELFGRVERLLGLPDHTVKLGLLDEERRTTVNLAACLKAVRHRVVSTNNGLLDRTADEIHTSMAAGPMVPKAAMKTQHWQLAYEQWHVDTCLAHGLQGRALIGLGMWPTPDRMGDLFASKIGQLSLGAGMTWVPTAVAATLHAVHYHQVDVADVQREIAAAGPRRSLGELLRPPVAETETLTGLRTELDAHCYTVLGYAVRWIERAVASSPMPAFDGVVVLEDRATLRMSTQLLANWLHHDVITLRDVDDGLRRTAAVLDDRLRDEPGYRPLLPTGEASLVWQAARELIARGATAPNGYTEPVLYRFRREQKAKAT</sequence>
<evidence type="ECO:0000256" key="1">
    <source>
        <dbReference type="ARBA" id="ARBA00001946"/>
    </source>
</evidence>
<dbReference type="GO" id="GO:0004474">
    <property type="term" value="F:malate synthase activity"/>
    <property type="evidence" value="ECO:0007669"/>
    <property type="project" value="UniProtKB-EC"/>
</dbReference>
<keyword evidence="3" id="KW-0963">Cytoplasm</keyword>
<evidence type="ECO:0000259" key="12">
    <source>
        <dbReference type="Pfam" id="PF20656"/>
    </source>
</evidence>
<dbReference type="InterPro" id="IPR006253">
    <property type="entry name" value="Malate_synthG"/>
</dbReference>
<feature type="domain" description="Malate synthase N-terminal" evidence="12">
    <location>
        <begin position="24"/>
        <end position="79"/>
    </location>
</feature>
<dbReference type="Gene3D" id="3.20.20.360">
    <property type="entry name" value="Malate synthase, domain 3"/>
    <property type="match status" value="2"/>
</dbReference>
<evidence type="ECO:0000259" key="11">
    <source>
        <dbReference type="Pfam" id="PF01274"/>
    </source>
</evidence>
<dbReference type="Gene3D" id="1.20.1220.12">
    <property type="entry name" value="Malate synthase, domain III"/>
    <property type="match status" value="1"/>
</dbReference>
<dbReference type="PANTHER" id="PTHR42739">
    <property type="entry name" value="MALATE SYNTHASE G"/>
    <property type="match status" value="1"/>
</dbReference>
<feature type="domain" description="Malate synthase G alpha-beta insertion" evidence="13">
    <location>
        <begin position="162"/>
        <end position="234"/>
    </location>
</feature>